<reference evidence="1" key="3">
    <citation type="submission" date="2025-09" db="UniProtKB">
        <authorList>
            <consortium name="Ensembl"/>
        </authorList>
    </citation>
    <scope>IDENTIFICATION</scope>
</reference>
<sequence>MAHCSLDFPGSGDPPTSASQVARTTGTCYHTWLIFCIFVETGFCHVSQAVPELLNSRNLPASTSQCAEITGMSHGALPIFLYFKISYYEMTKTHFKKKHENLFFFFF</sequence>
<evidence type="ECO:0000313" key="1">
    <source>
        <dbReference type="Ensembl" id="ENSMFAP00000050200.1"/>
    </source>
</evidence>
<dbReference type="AlphaFoldDB" id="A0A7N9IBB6"/>
<dbReference type="PANTHER" id="PTHR12138:SF162">
    <property type="entry name" value="CHROMOSOME UNDETERMINED SCAFFOLD_275, WHOLE GENOME SHOTGUN SEQUENCE"/>
    <property type="match status" value="1"/>
</dbReference>
<dbReference type="GeneTree" id="ENSGT01120000271815"/>
<dbReference type="PANTHER" id="PTHR12138">
    <property type="entry name" value="PRIMATE-EXPANDED PROTEIN FAMILY"/>
    <property type="match status" value="1"/>
</dbReference>
<dbReference type="Ensembl" id="ENSMFAT00000101637.1">
    <property type="protein sequence ID" value="ENSMFAP00000050200.1"/>
    <property type="gene ID" value="ENSMFAG00000057449.1"/>
</dbReference>
<dbReference type="Proteomes" id="UP000233100">
    <property type="component" value="Chromosome 4"/>
</dbReference>
<reference evidence="1" key="2">
    <citation type="submission" date="2025-08" db="UniProtKB">
        <authorList>
            <consortium name="Ensembl"/>
        </authorList>
    </citation>
    <scope>IDENTIFICATION</scope>
</reference>
<reference evidence="1 2" key="1">
    <citation type="submission" date="2013-03" db="EMBL/GenBank/DDBJ databases">
        <authorList>
            <person name="Warren W."/>
            <person name="Wilson R.K."/>
        </authorList>
    </citation>
    <scope>NUCLEOTIDE SEQUENCE</scope>
</reference>
<accession>A0A7N9IBB6</accession>
<dbReference type="PRINTS" id="PR02045">
    <property type="entry name" value="F138DOMAIN"/>
</dbReference>
<protein>
    <submittedName>
        <fullName evidence="1">Uncharacterized protein</fullName>
    </submittedName>
</protein>
<proteinExistence type="predicted"/>
<evidence type="ECO:0000313" key="2">
    <source>
        <dbReference type="Proteomes" id="UP000233100"/>
    </source>
</evidence>
<keyword evidence="2" id="KW-1185">Reference proteome</keyword>
<name>A0A7N9IBB6_MACFA</name>
<organism evidence="1 2">
    <name type="scientific">Macaca fascicularis</name>
    <name type="common">Crab-eating macaque</name>
    <name type="synonym">Cynomolgus monkey</name>
    <dbReference type="NCBI Taxonomy" id="9541"/>
    <lineage>
        <taxon>Eukaryota</taxon>
        <taxon>Metazoa</taxon>
        <taxon>Chordata</taxon>
        <taxon>Craniata</taxon>
        <taxon>Vertebrata</taxon>
        <taxon>Euteleostomi</taxon>
        <taxon>Mammalia</taxon>
        <taxon>Eutheria</taxon>
        <taxon>Euarchontoglires</taxon>
        <taxon>Primates</taxon>
        <taxon>Haplorrhini</taxon>
        <taxon>Catarrhini</taxon>
        <taxon>Cercopithecidae</taxon>
        <taxon>Cercopithecinae</taxon>
        <taxon>Macaca</taxon>
    </lineage>
</organism>